<feature type="compositionally biased region" description="Low complexity" evidence="1">
    <location>
        <begin position="151"/>
        <end position="176"/>
    </location>
</feature>
<gene>
    <name evidence="2" type="ORF">OLEA9_A084361</name>
</gene>
<feature type="non-terminal residue" evidence="2">
    <location>
        <position position="176"/>
    </location>
</feature>
<proteinExistence type="predicted"/>
<dbReference type="AlphaFoldDB" id="A0A8S0TH04"/>
<evidence type="ECO:0000256" key="1">
    <source>
        <dbReference type="SAM" id="MobiDB-lite"/>
    </source>
</evidence>
<accession>A0A8S0TH04</accession>
<name>A0A8S0TH04_OLEEU</name>
<organism evidence="2 3">
    <name type="scientific">Olea europaea subsp. europaea</name>
    <dbReference type="NCBI Taxonomy" id="158383"/>
    <lineage>
        <taxon>Eukaryota</taxon>
        <taxon>Viridiplantae</taxon>
        <taxon>Streptophyta</taxon>
        <taxon>Embryophyta</taxon>
        <taxon>Tracheophyta</taxon>
        <taxon>Spermatophyta</taxon>
        <taxon>Magnoliopsida</taxon>
        <taxon>eudicotyledons</taxon>
        <taxon>Gunneridae</taxon>
        <taxon>Pentapetalae</taxon>
        <taxon>asterids</taxon>
        <taxon>lamiids</taxon>
        <taxon>Lamiales</taxon>
        <taxon>Oleaceae</taxon>
        <taxon>Oleeae</taxon>
        <taxon>Olea</taxon>
    </lineage>
</organism>
<dbReference type="Gramene" id="OE9A084361T1">
    <property type="protein sequence ID" value="OE9A084361C1"/>
    <property type="gene ID" value="OE9A084361"/>
</dbReference>
<feature type="non-terminal residue" evidence="2">
    <location>
        <position position="1"/>
    </location>
</feature>
<protein>
    <submittedName>
        <fullName evidence="2">Uncharacterized protein</fullName>
    </submittedName>
</protein>
<dbReference type="OrthoDB" id="6781724at2759"/>
<sequence length="176" mass="18316">PAQAPSSSFVGSRKTGITAVSTARYCQFFVSRINPLITAAELARDILSNVAEVKSVKCCKIKTRHSSYASFHVVVPEERGQLLAGGDAWPEVAFVKKFNGRLLASYILETFDSQSNADANANSGTTKPVVKPVPVMAAKPTKSVAAHRGTKGVSAPAVSPAAADGKAKAASTKAAN</sequence>
<dbReference type="EMBL" id="CACTIH010006739">
    <property type="protein sequence ID" value="CAA3004874.1"/>
    <property type="molecule type" value="Genomic_DNA"/>
</dbReference>
<dbReference type="Proteomes" id="UP000594638">
    <property type="component" value="Unassembled WGS sequence"/>
</dbReference>
<evidence type="ECO:0000313" key="2">
    <source>
        <dbReference type="EMBL" id="CAA3004874.1"/>
    </source>
</evidence>
<evidence type="ECO:0000313" key="3">
    <source>
        <dbReference type="Proteomes" id="UP000594638"/>
    </source>
</evidence>
<comment type="caution">
    <text evidence="2">The sequence shown here is derived from an EMBL/GenBank/DDBJ whole genome shotgun (WGS) entry which is preliminary data.</text>
</comment>
<reference evidence="2 3" key="1">
    <citation type="submission" date="2019-12" db="EMBL/GenBank/DDBJ databases">
        <authorList>
            <person name="Alioto T."/>
            <person name="Alioto T."/>
            <person name="Gomez Garrido J."/>
        </authorList>
    </citation>
    <scope>NUCLEOTIDE SEQUENCE [LARGE SCALE GENOMIC DNA]</scope>
</reference>
<keyword evidence="3" id="KW-1185">Reference proteome</keyword>
<feature type="region of interest" description="Disordered" evidence="1">
    <location>
        <begin position="140"/>
        <end position="176"/>
    </location>
</feature>